<evidence type="ECO:0000256" key="7">
    <source>
        <dbReference type="ARBA" id="ARBA00023136"/>
    </source>
</evidence>
<accession>A0A813Y7G1</accession>
<dbReference type="InterPro" id="IPR024602">
    <property type="entry name" value="COG_su2_N"/>
</dbReference>
<dbReference type="GO" id="GO:0017119">
    <property type="term" value="C:Golgi transport complex"/>
    <property type="evidence" value="ECO:0007669"/>
    <property type="project" value="TreeGrafter"/>
</dbReference>
<dbReference type="InterPro" id="IPR024603">
    <property type="entry name" value="COG_complex_COG2_C"/>
</dbReference>
<comment type="caution">
    <text evidence="11">The sequence shown here is derived from an EMBL/GenBank/DDBJ whole genome shotgun (WGS) entry which is preliminary data.</text>
</comment>
<dbReference type="GO" id="GO:0015031">
    <property type="term" value="P:protein transport"/>
    <property type="evidence" value="ECO:0007669"/>
    <property type="project" value="UniProtKB-KW"/>
</dbReference>
<evidence type="ECO:0000256" key="6">
    <source>
        <dbReference type="ARBA" id="ARBA00023034"/>
    </source>
</evidence>
<evidence type="ECO:0000256" key="2">
    <source>
        <dbReference type="ARBA" id="ARBA00007603"/>
    </source>
</evidence>
<keyword evidence="6" id="KW-0333">Golgi apparatus</keyword>
<dbReference type="AlphaFoldDB" id="A0A813Y7G1"/>
<dbReference type="EMBL" id="CAJNOC010001618">
    <property type="protein sequence ID" value="CAF0878878.1"/>
    <property type="molecule type" value="Genomic_DNA"/>
</dbReference>
<dbReference type="GO" id="GO:0000139">
    <property type="term" value="C:Golgi membrane"/>
    <property type="evidence" value="ECO:0007669"/>
    <property type="project" value="UniProtKB-SubCell"/>
</dbReference>
<dbReference type="PANTHER" id="PTHR12961">
    <property type="entry name" value="CONSERVED OLIGOMERIC GOLGI COMPLEX COMPONENT 2"/>
    <property type="match status" value="1"/>
</dbReference>
<comment type="subcellular location">
    <subcellularLocation>
        <location evidence="1">Golgi apparatus membrane</location>
        <topology evidence="1">Peripheral membrane protein</topology>
    </subcellularLocation>
</comment>
<evidence type="ECO:0000313" key="12">
    <source>
        <dbReference type="Proteomes" id="UP000663879"/>
    </source>
</evidence>
<evidence type="ECO:0000256" key="5">
    <source>
        <dbReference type="ARBA" id="ARBA00022927"/>
    </source>
</evidence>
<dbReference type="Pfam" id="PF06148">
    <property type="entry name" value="COG2_N"/>
    <property type="match status" value="1"/>
</dbReference>
<dbReference type="InterPro" id="IPR009316">
    <property type="entry name" value="COG2"/>
</dbReference>
<keyword evidence="5" id="KW-0653">Protein transport</keyword>
<dbReference type="PANTHER" id="PTHR12961:SF0">
    <property type="entry name" value="CONSERVED OLIGOMERIC GOLGI COMPLEX SUBUNIT 2"/>
    <property type="match status" value="1"/>
</dbReference>
<name>A0A813Y7G1_9BILA</name>
<comment type="similarity">
    <text evidence="2">Belongs to the COG2 family.</text>
</comment>
<keyword evidence="7" id="KW-0472">Membrane</keyword>
<sequence length="692" mass="80531">MSENIKLPGSNSHHFESSLCFPKDVFYANTFDVDAFVSHYKKEHSLERLRDDLTIFLKVLEMSMSDLINKDYPDFVNLSTNLVDLDKAINELRVPLETNKLDVESVRNSIDNEIGLIMSKLNEKLQIEKRRIVLKLLINWQRSLKVTNEMIGNNSSQKISGDHVQRIAFEFCQLKNSLSICAREDKSTSLTQDIDKLSCVLENIMKDLFIDCLKNAETPYSSEHKQQFKHVLKSYSLLGKEKIAEDLYTEHTLKPFMEQFINEDFLQTNIQKLNGVYEKILEFIDLNAEFFSITNQINGKTNEEKTNDESLKTLNNGFDLLINSICSQSYKFFVKKWPIQVYFQIRFQEIVSKFELDLIDYTKEVLEDGENILLNVSDCLIKSIEFIWSEQKCFLKCLIPNFWRLNLQLINRYNNFFTSLIKPKIDSLGPTVDQENLNTLSNDLNFNFNLLNDIYELYNFKLPNIFDGLIAPIFRNSSNNLSIQNLKDAFYTSIQTFNNLENFTIELISRVNIEKCLIYLKMSNDIPRIYRRTNRDVPKLPSGYISQTIDLIALFKTTFSSEDKTMRQKEMVKKCIHNIIDSICLSYQSISSDLLESVKKMEDSLKRLQRVKQKNKSSANLNNPIGSVSDDDKIRIQLYLDIIEFGKLLDMNFGYKGESNYDALLKLVEEFAKLGQENQTNQPCVQEENEIV</sequence>
<gene>
    <name evidence="11" type="ORF">OXX778_LOCUS10311</name>
</gene>
<evidence type="ECO:0000256" key="3">
    <source>
        <dbReference type="ARBA" id="ARBA00020977"/>
    </source>
</evidence>
<dbReference type="GO" id="GO:0007030">
    <property type="term" value="P:Golgi organization"/>
    <property type="evidence" value="ECO:0007669"/>
    <property type="project" value="InterPro"/>
</dbReference>
<feature type="domain" description="COG complex component COG2 C-terminal" evidence="10">
    <location>
        <begin position="335"/>
        <end position="642"/>
    </location>
</feature>
<evidence type="ECO:0000256" key="4">
    <source>
        <dbReference type="ARBA" id="ARBA00022448"/>
    </source>
</evidence>
<evidence type="ECO:0000256" key="8">
    <source>
        <dbReference type="ARBA" id="ARBA00031344"/>
    </source>
</evidence>
<protein>
    <recommendedName>
        <fullName evidence="3">Conserved oligomeric Golgi complex subunit 2</fullName>
    </recommendedName>
    <alternativeName>
        <fullName evidence="8">Component of oligomeric Golgi complex 2</fullName>
    </alternativeName>
</protein>
<evidence type="ECO:0000313" key="11">
    <source>
        <dbReference type="EMBL" id="CAF0878878.1"/>
    </source>
</evidence>
<evidence type="ECO:0000259" key="10">
    <source>
        <dbReference type="Pfam" id="PF12022"/>
    </source>
</evidence>
<evidence type="ECO:0000259" key="9">
    <source>
        <dbReference type="Pfam" id="PF06148"/>
    </source>
</evidence>
<proteinExistence type="inferred from homology"/>
<feature type="domain" description="Conserved oligomeric Golgi complex subunit 2 N-terminal" evidence="9">
    <location>
        <begin position="19"/>
        <end position="93"/>
    </location>
</feature>
<keyword evidence="12" id="KW-1185">Reference proteome</keyword>
<organism evidence="11 12">
    <name type="scientific">Brachionus calyciflorus</name>
    <dbReference type="NCBI Taxonomy" id="104777"/>
    <lineage>
        <taxon>Eukaryota</taxon>
        <taxon>Metazoa</taxon>
        <taxon>Spiralia</taxon>
        <taxon>Gnathifera</taxon>
        <taxon>Rotifera</taxon>
        <taxon>Eurotatoria</taxon>
        <taxon>Monogononta</taxon>
        <taxon>Pseudotrocha</taxon>
        <taxon>Ploima</taxon>
        <taxon>Brachionidae</taxon>
        <taxon>Brachionus</taxon>
    </lineage>
</organism>
<dbReference type="OrthoDB" id="332281at2759"/>
<evidence type="ECO:0000256" key="1">
    <source>
        <dbReference type="ARBA" id="ARBA00004395"/>
    </source>
</evidence>
<dbReference type="GO" id="GO:0006891">
    <property type="term" value="P:intra-Golgi vesicle-mediated transport"/>
    <property type="evidence" value="ECO:0007669"/>
    <property type="project" value="TreeGrafter"/>
</dbReference>
<dbReference type="Proteomes" id="UP000663879">
    <property type="component" value="Unassembled WGS sequence"/>
</dbReference>
<keyword evidence="4" id="KW-0813">Transport</keyword>
<dbReference type="Pfam" id="PF12022">
    <property type="entry name" value="COG2_C"/>
    <property type="match status" value="1"/>
</dbReference>
<reference evidence="11" key="1">
    <citation type="submission" date="2021-02" db="EMBL/GenBank/DDBJ databases">
        <authorList>
            <person name="Nowell W R."/>
        </authorList>
    </citation>
    <scope>NUCLEOTIDE SEQUENCE</scope>
    <source>
        <strain evidence="11">Ploen Becks lab</strain>
    </source>
</reference>